<organism evidence="5 6">
    <name type="scientific">Ridgeia piscesae</name>
    <name type="common">Tubeworm</name>
    <dbReference type="NCBI Taxonomy" id="27915"/>
    <lineage>
        <taxon>Eukaryota</taxon>
        <taxon>Metazoa</taxon>
        <taxon>Spiralia</taxon>
        <taxon>Lophotrochozoa</taxon>
        <taxon>Annelida</taxon>
        <taxon>Polychaeta</taxon>
        <taxon>Sedentaria</taxon>
        <taxon>Canalipalpata</taxon>
        <taxon>Sabellida</taxon>
        <taxon>Siboglinidae</taxon>
        <taxon>Ridgeia</taxon>
    </lineage>
</organism>
<feature type="domain" description="C2 Aida-type" evidence="4">
    <location>
        <begin position="168"/>
        <end position="315"/>
    </location>
</feature>
<dbReference type="GO" id="GO:0016020">
    <property type="term" value="C:membrane"/>
    <property type="evidence" value="ECO:0007669"/>
    <property type="project" value="TreeGrafter"/>
</dbReference>
<accession>A0AAD9PBJ3</accession>
<evidence type="ECO:0000256" key="3">
    <source>
        <dbReference type="ARBA" id="ARBA00059715"/>
    </source>
</evidence>
<dbReference type="InterPro" id="IPR036818">
    <property type="entry name" value="AIDA_N_sf"/>
</dbReference>
<reference evidence="5" key="1">
    <citation type="journal article" date="2023" name="Mol. Biol. Evol.">
        <title>Third-Generation Sequencing Reveals the Adaptive Role of the Epigenome in Three Deep-Sea Polychaetes.</title>
        <authorList>
            <person name="Perez M."/>
            <person name="Aroh O."/>
            <person name="Sun Y."/>
            <person name="Lan Y."/>
            <person name="Juniper S.K."/>
            <person name="Young C.R."/>
            <person name="Angers B."/>
            <person name="Qian P.Y."/>
        </authorList>
    </citation>
    <scope>NUCLEOTIDE SEQUENCE</scope>
    <source>
        <strain evidence="5">R07B-5</strain>
    </source>
</reference>
<dbReference type="InterPro" id="IPR035892">
    <property type="entry name" value="C2_domain_sf"/>
</dbReference>
<evidence type="ECO:0000313" key="6">
    <source>
        <dbReference type="Proteomes" id="UP001209878"/>
    </source>
</evidence>
<dbReference type="InterPro" id="IPR025939">
    <property type="entry name" value="Aida_C"/>
</dbReference>
<dbReference type="PANTHER" id="PTHR28654:SF1">
    <property type="entry name" value="AXIN INTERACTOR, DORSALIZATION-ASSOCIATED PROTEIN"/>
    <property type="match status" value="1"/>
</dbReference>
<dbReference type="GO" id="GO:0035091">
    <property type="term" value="F:phosphatidylinositol binding"/>
    <property type="evidence" value="ECO:0007669"/>
    <property type="project" value="TreeGrafter"/>
</dbReference>
<keyword evidence="2" id="KW-0217">Developmental protein</keyword>
<dbReference type="Gene3D" id="2.60.40.150">
    <property type="entry name" value="C2 domain"/>
    <property type="match status" value="1"/>
</dbReference>
<evidence type="ECO:0000313" key="5">
    <source>
        <dbReference type="EMBL" id="KAK2191774.1"/>
    </source>
</evidence>
<dbReference type="EMBL" id="JAODUO010000046">
    <property type="protein sequence ID" value="KAK2191774.1"/>
    <property type="molecule type" value="Genomic_DNA"/>
</dbReference>
<comment type="function">
    <text evidence="3">Acts as a ventralizing factor during embryogenesis. Inhibits axin-mediated JNK activation by binding axin and disrupting axin homodimerization. This in turn antagonizes a Wnt/beta-catenin-independent dorsalization pathway activated by AXIN/JNK-signaling.</text>
</comment>
<dbReference type="PANTHER" id="PTHR28654">
    <property type="entry name" value="AXIN INTERACTOR, DORSALIZATION-ASSOCIATED PROTEIN"/>
    <property type="match status" value="1"/>
</dbReference>
<comment type="similarity">
    <text evidence="1">Belongs to the AIDA family.</text>
</comment>
<comment type="caution">
    <text evidence="5">The sequence shown here is derived from an EMBL/GenBank/DDBJ whole genome shotgun (WGS) entry which is preliminary data.</text>
</comment>
<dbReference type="AlphaFoldDB" id="A0AAD9PBJ3"/>
<sequence>MDVLDEEEAERNEVITVWEAAFKKATDFDLWGQPVEARECYLKLATQMRKEGSCDPDAWLFSDKQKKVLNKITACLVMRSQSLQSGDIAAGISLEDAKKIEERLRELLSIEKSSEFPVKVSQVIPPGLSDSFRSDKSRKCCFSNFDGETSDDEGGLDRIDERLLGNLLPPISPAPGKTALTVRIEKMGMKHAADYIDPFITVSVKDISGTTLCQSQDTPVCKRKGDNTLFFRVDVHIQQLLETFPPGFALFFEFKHYKPQKRKISIKCWAFMEKDEIKEGAAIIELYKKPTDFRRKKLHLLTVKPFYLHLKLSLY</sequence>
<keyword evidence="6" id="KW-1185">Reference proteome</keyword>
<evidence type="ECO:0000259" key="4">
    <source>
        <dbReference type="PROSITE" id="PS51911"/>
    </source>
</evidence>
<name>A0AAD9PBJ3_RIDPI</name>
<protein>
    <recommendedName>
        <fullName evidence="4">C2 Aida-type domain-containing protein</fullName>
    </recommendedName>
</protein>
<evidence type="ECO:0000256" key="1">
    <source>
        <dbReference type="ARBA" id="ARBA00007205"/>
    </source>
</evidence>
<dbReference type="Pfam" id="PF08910">
    <property type="entry name" value="Aida_N"/>
    <property type="match status" value="1"/>
</dbReference>
<dbReference type="Pfam" id="PF14186">
    <property type="entry name" value="Aida_C2"/>
    <property type="match status" value="1"/>
</dbReference>
<evidence type="ECO:0000256" key="2">
    <source>
        <dbReference type="ARBA" id="ARBA00022473"/>
    </source>
</evidence>
<gene>
    <name evidence="5" type="ORF">NP493_46g08009</name>
</gene>
<dbReference type="SUPFAM" id="SSF109779">
    <property type="entry name" value="Domain from hypothetical 2610208m17rik protein"/>
    <property type="match status" value="1"/>
</dbReference>
<proteinExistence type="inferred from homology"/>
<dbReference type="Proteomes" id="UP001209878">
    <property type="component" value="Unassembled WGS sequence"/>
</dbReference>
<dbReference type="Gene3D" id="1.20.120.360">
    <property type="entry name" value="Axin interactor, dorsalization-associated protein, N-terminal domain"/>
    <property type="match status" value="1"/>
</dbReference>
<dbReference type="FunFam" id="2.60.40.150:FF:000059">
    <property type="entry name" value="Axin interactor, dorsalization-associated protein"/>
    <property type="match status" value="1"/>
</dbReference>
<dbReference type="InterPro" id="IPR023421">
    <property type="entry name" value="AIDA_N"/>
</dbReference>
<dbReference type="PROSITE" id="PS51911">
    <property type="entry name" value="C2_AIDA"/>
    <property type="match status" value="1"/>
</dbReference>